<dbReference type="InterPro" id="IPR016132">
    <property type="entry name" value="Phyto_chromo_attachment"/>
</dbReference>
<dbReference type="PANTHER" id="PTHR43065">
    <property type="entry name" value="SENSOR HISTIDINE KINASE"/>
    <property type="match status" value="1"/>
</dbReference>
<keyword evidence="2" id="KW-0600">Photoreceptor protein</keyword>
<dbReference type="AlphaFoldDB" id="A0A7X0MVM0"/>
<dbReference type="SUPFAM" id="SSF55874">
    <property type="entry name" value="ATPase domain of HSP90 chaperone/DNA topoisomerase II/histidine kinase"/>
    <property type="match status" value="1"/>
</dbReference>
<dbReference type="EMBL" id="JACHBU010000009">
    <property type="protein sequence ID" value="MBB6510483.1"/>
    <property type="molecule type" value="Genomic_DNA"/>
</dbReference>
<keyword evidence="9" id="KW-1185">Reference proteome</keyword>
<evidence type="ECO:0000313" key="8">
    <source>
        <dbReference type="EMBL" id="MBB6510483.1"/>
    </source>
</evidence>
<feature type="domain" description="Phytochrome chromophore attachment site" evidence="6">
    <location>
        <begin position="133"/>
        <end position="288"/>
    </location>
</feature>
<keyword evidence="8" id="KW-0808">Transferase</keyword>
<dbReference type="InterPro" id="IPR036890">
    <property type="entry name" value="HATPase_C_sf"/>
</dbReference>
<dbReference type="InterPro" id="IPR001294">
    <property type="entry name" value="Phytochrome"/>
</dbReference>
<evidence type="ECO:0000256" key="4">
    <source>
        <dbReference type="ARBA" id="ARBA00022991"/>
    </source>
</evidence>
<dbReference type="Gene3D" id="3.30.450.270">
    <property type="match status" value="1"/>
</dbReference>
<feature type="domain" description="Histidine kinase" evidence="7">
    <location>
        <begin position="517"/>
        <end position="706"/>
    </location>
</feature>
<dbReference type="PROSITE" id="PS50109">
    <property type="entry name" value="HIS_KIN"/>
    <property type="match status" value="1"/>
</dbReference>
<dbReference type="GO" id="GO:0006355">
    <property type="term" value="P:regulation of DNA-templated transcription"/>
    <property type="evidence" value="ECO:0007669"/>
    <property type="project" value="InterPro"/>
</dbReference>
<dbReference type="RefSeq" id="WP_184655657.1">
    <property type="nucleotide sequence ID" value="NZ_JACHBU010000009.1"/>
</dbReference>
<sequence length="706" mass="77839">MLQQNVTACDVEPIHVPGSIQSHGIMLIAGSHTLICIGEAGDVDGFLGKTVVGQRLDDVISASALDRMSTITTGKVAVLGRIDTSGGPLNAVAYRSGEFAVVEMDRAEETAVEAVPFLVDLDAASTRFERSASVAELCRSAATVFRELTGYDRVMVYQFLDDDAGVVVGESVASGNYSFMNHHFPASDIPKQARALYLRNKVRVIPDVDYVPQPIRSDRDLRGIDLSDSTLRSVSPVHIKYLHNMGVRASASFSIIKDNVLWGLIACHHHQPRTIPLTARMGCQTLANSLARKIKAKEDAQVHRERIRLRSQEDAVLALLGPETSLDELFAKSGEKIAKMLHADGFAAVQAGELFAYGKTPDPIDIRKLADHVRVPASQQAYATPSLSVSWAEALAFTDVASGLLAVTMSTEVPTILLWFRAEHVEVLKWAGNPHKDTAHDPAAILTPRSSFEAWSEDVRGKARPWSHAEVESASRVVRLMLEYRNNQRMRELNRELTISLRENQGLVSQKDYLLKEVNHRVQNSLQLVSAFLRLQARGATSEEVRQNLDEAQKRLNAVALVHRRLYQDESVEIIDLSRYIESLMEEMTTSMDERWQNNLTLDLSPILIATDKAVNVGLILTELVINAQKYAYDGMPGPLAIKLEQHRNSFRLIVSDVGRGKQKTTGGKGGFGSRILAAIIDRLEGNIDEEDNAPGLRVVVTAPIQ</sequence>
<dbReference type="Pfam" id="PF07568">
    <property type="entry name" value="HisKA_2"/>
    <property type="match status" value="1"/>
</dbReference>
<dbReference type="PROSITE" id="PS50046">
    <property type="entry name" value="PHYTOCHROME_2"/>
    <property type="match status" value="1"/>
</dbReference>
<dbReference type="SUPFAM" id="SSF55785">
    <property type="entry name" value="PYP-like sensor domain (PAS domain)"/>
    <property type="match status" value="1"/>
</dbReference>
<accession>A0A7X0MVM0</accession>
<dbReference type="GO" id="GO:0016301">
    <property type="term" value="F:kinase activity"/>
    <property type="evidence" value="ECO:0007669"/>
    <property type="project" value="UniProtKB-KW"/>
</dbReference>
<gene>
    <name evidence="8" type="ORF">F4695_003874</name>
</gene>
<name>A0A7X0MVM0_9HYPH</name>
<organism evidence="8 9">
    <name type="scientific">Rhizobium soli</name>
    <dbReference type="NCBI Taxonomy" id="424798"/>
    <lineage>
        <taxon>Bacteria</taxon>
        <taxon>Pseudomonadati</taxon>
        <taxon>Pseudomonadota</taxon>
        <taxon>Alphaproteobacteria</taxon>
        <taxon>Hyphomicrobiales</taxon>
        <taxon>Rhizobiaceae</taxon>
        <taxon>Rhizobium/Agrobacterium group</taxon>
        <taxon>Rhizobium</taxon>
    </lineage>
</organism>
<keyword evidence="8" id="KW-0418">Kinase</keyword>
<evidence type="ECO:0000256" key="3">
    <source>
        <dbReference type="ARBA" id="ARBA00022606"/>
    </source>
</evidence>
<comment type="similarity">
    <text evidence="1">In the N-terminal section; belongs to the phytochrome family.</text>
</comment>
<dbReference type="InterPro" id="IPR029016">
    <property type="entry name" value="GAF-like_dom_sf"/>
</dbReference>
<dbReference type="InterPro" id="IPR043150">
    <property type="entry name" value="Phytochrome_PHY_sf"/>
</dbReference>
<dbReference type="Gene3D" id="3.30.450.20">
    <property type="entry name" value="PAS domain"/>
    <property type="match status" value="2"/>
</dbReference>
<dbReference type="Proteomes" id="UP000585437">
    <property type="component" value="Unassembled WGS sequence"/>
</dbReference>
<dbReference type="Pfam" id="PF08446">
    <property type="entry name" value="PAS_2"/>
    <property type="match status" value="1"/>
</dbReference>
<proteinExistence type="inferred from homology"/>
<comment type="caution">
    <text evidence="8">The sequence shown here is derived from an EMBL/GenBank/DDBJ whole genome shotgun (WGS) entry which is preliminary data.</text>
</comment>
<dbReference type="GO" id="GO:0009584">
    <property type="term" value="P:detection of visible light"/>
    <property type="evidence" value="ECO:0007669"/>
    <property type="project" value="InterPro"/>
</dbReference>
<evidence type="ECO:0000256" key="2">
    <source>
        <dbReference type="ARBA" id="ARBA00022543"/>
    </source>
</evidence>
<dbReference type="GO" id="GO:0009881">
    <property type="term" value="F:photoreceptor activity"/>
    <property type="evidence" value="ECO:0007669"/>
    <property type="project" value="UniProtKB-KW"/>
</dbReference>
<evidence type="ECO:0000259" key="6">
    <source>
        <dbReference type="PROSITE" id="PS50046"/>
    </source>
</evidence>
<dbReference type="SUPFAM" id="SSF55781">
    <property type="entry name" value="GAF domain-like"/>
    <property type="match status" value="2"/>
</dbReference>
<dbReference type="PRINTS" id="PR01033">
    <property type="entry name" value="PHYTOCHROME"/>
</dbReference>
<dbReference type="SMART" id="SM00065">
    <property type="entry name" value="GAF"/>
    <property type="match status" value="1"/>
</dbReference>
<dbReference type="Gene3D" id="3.30.565.10">
    <property type="entry name" value="Histidine kinase-like ATPase, C-terminal domain"/>
    <property type="match status" value="1"/>
</dbReference>
<dbReference type="Pfam" id="PF13581">
    <property type="entry name" value="HATPase_c_2"/>
    <property type="match status" value="1"/>
</dbReference>
<dbReference type="InterPro" id="IPR013654">
    <property type="entry name" value="PAS_2"/>
</dbReference>
<dbReference type="InterPro" id="IPR011495">
    <property type="entry name" value="Sig_transdc_His_kin_sub2_dim/P"/>
</dbReference>
<evidence type="ECO:0000259" key="7">
    <source>
        <dbReference type="PROSITE" id="PS50109"/>
    </source>
</evidence>
<keyword evidence="3" id="KW-0716">Sensory transduction</keyword>
<dbReference type="InterPro" id="IPR035965">
    <property type="entry name" value="PAS-like_dom_sf"/>
</dbReference>
<evidence type="ECO:0000256" key="5">
    <source>
        <dbReference type="ARBA" id="ARBA00023170"/>
    </source>
</evidence>
<dbReference type="InterPro" id="IPR003018">
    <property type="entry name" value="GAF"/>
</dbReference>
<evidence type="ECO:0000313" key="9">
    <source>
        <dbReference type="Proteomes" id="UP000585437"/>
    </source>
</evidence>
<dbReference type="Gene3D" id="3.30.450.40">
    <property type="match status" value="1"/>
</dbReference>
<keyword evidence="4" id="KW-0157">Chromophore</keyword>
<protein>
    <submittedName>
        <fullName evidence="8">Light-regulated signal transduction histidine kinase (Bacteriophytochrome)</fullName>
    </submittedName>
</protein>
<dbReference type="InterPro" id="IPR003594">
    <property type="entry name" value="HATPase_dom"/>
</dbReference>
<dbReference type="InterPro" id="IPR005467">
    <property type="entry name" value="His_kinase_dom"/>
</dbReference>
<dbReference type="Pfam" id="PF00360">
    <property type="entry name" value="PHY"/>
    <property type="match status" value="1"/>
</dbReference>
<dbReference type="PANTHER" id="PTHR43065:SF23">
    <property type="entry name" value="SENSOR HISTIDINE KINASE PDTAS"/>
    <property type="match status" value="1"/>
</dbReference>
<dbReference type="InterPro" id="IPR013515">
    <property type="entry name" value="Phytochrome_cen-reg"/>
</dbReference>
<keyword evidence="5" id="KW-0675">Receptor</keyword>
<reference evidence="8 9" key="1">
    <citation type="submission" date="2020-08" db="EMBL/GenBank/DDBJ databases">
        <title>The Agave Microbiome: Exploring the role of microbial communities in plant adaptations to desert environments.</title>
        <authorList>
            <person name="Partida-Martinez L.P."/>
        </authorList>
    </citation>
    <scope>NUCLEOTIDE SEQUENCE [LARGE SCALE GENOMIC DNA]</scope>
    <source>
        <strain evidence="8 9">AS3.12</strain>
    </source>
</reference>
<evidence type="ECO:0000256" key="1">
    <source>
        <dbReference type="ARBA" id="ARBA00006402"/>
    </source>
</evidence>
<dbReference type="Pfam" id="PF01590">
    <property type="entry name" value="GAF"/>
    <property type="match status" value="1"/>
</dbReference>